<evidence type="ECO:0000313" key="2">
    <source>
        <dbReference type="EMBL" id="PWN94585.1"/>
    </source>
</evidence>
<name>A0A316Z339_9BASI</name>
<gene>
    <name evidence="2" type="ORF">FA09DRAFT_179002</name>
</gene>
<sequence>MHAGQGCSRGGAASGAACSEAARAHAAASCAASEQRSDGACTELGSHSRGGESAMSCAASALRAYARAHSSRSASAKQLGSDVGQENALLRVPLTRVAAARASRLEAVWLMGWCLRGSDGYTPRGQERSGARGEVSRHGMNACLRAAAHAAGRPSLSGRRLVSGHHSGPEERLPALARAKCQADAA</sequence>
<reference evidence="2 3" key="1">
    <citation type="journal article" date="2018" name="Mol. Biol. Evol.">
        <title>Broad Genomic Sampling Reveals a Smut Pathogenic Ancestry of the Fungal Clade Ustilaginomycotina.</title>
        <authorList>
            <person name="Kijpornyongpan T."/>
            <person name="Mondo S.J."/>
            <person name="Barry K."/>
            <person name="Sandor L."/>
            <person name="Lee J."/>
            <person name="Lipzen A."/>
            <person name="Pangilinan J."/>
            <person name="LaButti K."/>
            <person name="Hainaut M."/>
            <person name="Henrissat B."/>
            <person name="Grigoriev I.V."/>
            <person name="Spatafora J.W."/>
            <person name="Aime M.C."/>
        </authorList>
    </citation>
    <scope>NUCLEOTIDE SEQUENCE [LARGE SCALE GENOMIC DNA]</scope>
    <source>
        <strain evidence="2 3">MCA 4186</strain>
    </source>
</reference>
<evidence type="ECO:0000313" key="3">
    <source>
        <dbReference type="Proteomes" id="UP000245946"/>
    </source>
</evidence>
<proteinExistence type="predicted"/>
<dbReference type="AlphaFoldDB" id="A0A316Z339"/>
<organism evidence="2 3">
    <name type="scientific">Tilletiopsis washingtonensis</name>
    <dbReference type="NCBI Taxonomy" id="58919"/>
    <lineage>
        <taxon>Eukaryota</taxon>
        <taxon>Fungi</taxon>
        <taxon>Dikarya</taxon>
        <taxon>Basidiomycota</taxon>
        <taxon>Ustilaginomycotina</taxon>
        <taxon>Exobasidiomycetes</taxon>
        <taxon>Entylomatales</taxon>
        <taxon>Entylomatales incertae sedis</taxon>
        <taxon>Tilletiopsis</taxon>
    </lineage>
</organism>
<protein>
    <submittedName>
        <fullName evidence="2">Uncharacterized protein</fullName>
    </submittedName>
</protein>
<evidence type="ECO:0000256" key="1">
    <source>
        <dbReference type="SAM" id="MobiDB-lite"/>
    </source>
</evidence>
<dbReference type="RefSeq" id="XP_025594864.1">
    <property type="nucleotide sequence ID" value="XM_025739324.1"/>
</dbReference>
<dbReference type="GeneID" id="37266870"/>
<dbReference type="EMBL" id="KZ819311">
    <property type="protein sequence ID" value="PWN94585.1"/>
    <property type="molecule type" value="Genomic_DNA"/>
</dbReference>
<feature type="region of interest" description="Disordered" evidence="1">
    <location>
        <begin position="151"/>
        <end position="172"/>
    </location>
</feature>
<accession>A0A316Z339</accession>
<keyword evidence="3" id="KW-1185">Reference proteome</keyword>
<dbReference type="Proteomes" id="UP000245946">
    <property type="component" value="Unassembled WGS sequence"/>
</dbReference>